<dbReference type="Pfam" id="PF00593">
    <property type="entry name" value="TonB_dep_Rec_b-barrel"/>
    <property type="match status" value="1"/>
</dbReference>
<dbReference type="Pfam" id="PF07715">
    <property type="entry name" value="Plug"/>
    <property type="match status" value="1"/>
</dbReference>
<evidence type="ECO:0000256" key="2">
    <source>
        <dbReference type="ARBA" id="ARBA00022448"/>
    </source>
</evidence>
<comment type="similarity">
    <text evidence="13 14">Belongs to the TonB-dependent receptor family.</text>
</comment>
<evidence type="ECO:0000256" key="7">
    <source>
        <dbReference type="ARBA" id="ARBA00022840"/>
    </source>
</evidence>
<dbReference type="InterPro" id="IPR036942">
    <property type="entry name" value="Beta-barrel_TonB_sf"/>
</dbReference>
<evidence type="ECO:0000256" key="13">
    <source>
        <dbReference type="PROSITE-ProRule" id="PRU01360"/>
    </source>
</evidence>
<feature type="chain" id="PRO_5020498396" evidence="15">
    <location>
        <begin position="20"/>
        <end position="689"/>
    </location>
</feature>
<keyword evidence="5 13" id="KW-0812">Transmembrane</keyword>
<keyword evidence="7" id="KW-0067">ATP-binding</keyword>
<dbReference type="GO" id="GO:0008094">
    <property type="term" value="F:ATP-dependent activity, acting on DNA"/>
    <property type="evidence" value="ECO:0007669"/>
    <property type="project" value="InterPro"/>
</dbReference>
<comment type="caution">
    <text evidence="17">The sequence shown here is derived from an EMBL/GenBank/DDBJ whole genome shotgun (WGS) entry which is preliminary data.</text>
</comment>
<dbReference type="AlphaFoldDB" id="A0A4R6TT76"/>
<dbReference type="InterPro" id="IPR012910">
    <property type="entry name" value="Plug_dom"/>
</dbReference>
<dbReference type="GO" id="GO:0006259">
    <property type="term" value="P:DNA metabolic process"/>
    <property type="evidence" value="ECO:0007669"/>
    <property type="project" value="InterPro"/>
</dbReference>
<dbReference type="GO" id="GO:0003677">
    <property type="term" value="F:DNA binding"/>
    <property type="evidence" value="ECO:0007669"/>
    <property type="project" value="InterPro"/>
</dbReference>
<dbReference type="OrthoDB" id="9782587at2"/>
<dbReference type="PROSITE" id="PS52016">
    <property type="entry name" value="TONB_DEPENDENT_REC_3"/>
    <property type="match status" value="1"/>
</dbReference>
<dbReference type="InterPro" id="IPR039426">
    <property type="entry name" value="TonB-dep_rcpt-like"/>
</dbReference>
<dbReference type="GO" id="GO:0006826">
    <property type="term" value="P:iron ion transport"/>
    <property type="evidence" value="ECO:0007669"/>
    <property type="project" value="UniProtKB-KW"/>
</dbReference>
<dbReference type="InterPro" id="IPR000531">
    <property type="entry name" value="Beta-barrel_TonB"/>
</dbReference>
<gene>
    <name evidence="17" type="ORF">CLV82_0947</name>
</gene>
<dbReference type="InterPro" id="IPR020587">
    <property type="entry name" value="RecA_monomer-monomer_interface"/>
</dbReference>
<evidence type="ECO:0000313" key="17">
    <source>
        <dbReference type="EMBL" id="TDQ33109.1"/>
    </source>
</evidence>
<evidence type="ECO:0000256" key="15">
    <source>
        <dbReference type="SAM" id="SignalP"/>
    </source>
</evidence>
<dbReference type="PANTHER" id="PTHR32552:SF81">
    <property type="entry name" value="TONB-DEPENDENT OUTER MEMBRANE RECEPTOR"/>
    <property type="match status" value="1"/>
</dbReference>
<reference evidence="17 18" key="1">
    <citation type="submission" date="2019-03" db="EMBL/GenBank/DDBJ databases">
        <title>Genomic Encyclopedia of Archaeal and Bacterial Type Strains, Phase II (KMG-II): from individual species to whole genera.</title>
        <authorList>
            <person name="Goeker M."/>
        </authorList>
    </citation>
    <scope>NUCLEOTIDE SEQUENCE [LARGE SCALE GENOMIC DNA]</scope>
    <source>
        <strain evidence="17 18">DSM 18435</strain>
    </source>
</reference>
<protein>
    <submittedName>
        <fullName evidence="17">Iron complex outermembrane receptor protein</fullName>
    </submittedName>
</protein>
<evidence type="ECO:0000259" key="16">
    <source>
        <dbReference type="PROSITE" id="PS50163"/>
    </source>
</evidence>
<keyword evidence="8" id="KW-0408">Iron</keyword>
<keyword evidence="18" id="KW-1185">Reference proteome</keyword>
<organism evidence="17 18">
    <name type="scientific">Zeaxanthinibacter enoshimensis</name>
    <dbReference type="NCBI Taxonomy" id="392009"/>
    <lineage>
        <taxon>Bacteria</taxon>
        <taxon>Pseudomonadati</taxon>
        <taxon>Bacteroidota</taxon>
        <taxon>Flavobacteriia</taxon>
        <taxon>Flavobacteriales</taxon>
        <taxon>Flavobacteriaceae</taxon>
        <taxon>Zeaxanthinibacter</taxon>
    </lineage>
</organism>
<evidence type="ECO:0000256" key="9">
    <source>
        <dbReference type="ARBA" id="ARBA00023065"/>
    </source>
</evidence>
<evidence type="ECO:0000256" key="3">
    <source>
        <dbReference type="ARBA" id="ARBA00022452"/>
    </source>
</evidence>
<dbReference type="GO" id="GO:0009279">
    <property type="term" value="C:cell outer membrane"/>
    <property type="evidence" value="ECO:0007669"/>
    <property type="project" value="UniProtKB-SubCell"/>
</dbReference>
<proteinExistence type="inferred from homology"/>
<dbReference type="GO" id="GO:0005524">
    <property type="term" value="F:ATP binding"/>
    <property type="evidence" value="ECO:0007669"/>
    <property type="project" value="UniProtKB-KW"/>
</dbReference>
<dbReference type="Gene3D" id="2.170.130.10">
    <property type="entry name" value="TonB-dependent receptor, plug domain"/>
    <property type="match status" value="1"/>
</dbReference>
<keyword evidence="9" id="KW-0406">Ion transport</keyword>
<evidence type="ECO:0000256" key="10">
    <source>
        <dbReference type="ARBA" id="ARBA00023077"/>
    </source>
</evidence>
<comment type="subcellular location">
    <subcellularLocation>
        <location evidence="1 13">Cell outer membrane</location>
        <topology evidence="1 13">Multi-pass membrane protein</topology>
    </subcellularLocation>
</comment>
<keyword evidence="12 13" id="KW-0998">Cell outer membrane</keyword>
<dbReference type="EMBL" id="SNYI01000001">
    <property type="protein sequence ID" value="TDQ33109.1"/>
    <property type="molecule type" value="Genomic_DNA"/>
</dbReference>
<evidence type="ECO:0000256" key="8">
    <source>
        <dbReference type="ARBA" id="ARBA00023004"/>
    </source>
</evidence>
<sequence>MKKLQLSFIFTLLLTFVWAQEQEQDSVTYLQEVILYDPVDRPVSIGITDVQRLGPEVLEARNPIDLPSAMNRVSGVYLLSGAQNTNRITIRGVGARTPFGTDKVRLYFNNIPVTNGTGFSTIELFDLENLADITVIKGPKGSAYGANLGGAILLRSGAPANRVYNTTTLGSYQLFKNNVGFAISEEQYDLQLTYGHLETGGYRENNDFERDALLLNSSFKLSEQTTLGLLVNHIDYFAQIPSSLNETDFRENPRKAAFTWRQARGYEDNNYTLAGLNLSQEITPGLRNNTSIFYSYLDHYEPRPFNILDEFTHGYGFRSIFEGAVPAGEQAAPFSVGAELYKDEYHWSTYDNLYEENNGQGSLQGTQLSENREFRRQFNAFGSLEWPFTNRFKARAGLALNKTYYDFRDDFRQGAENRSAERNFDLLFLPSLDLEYRLTPSRHLYANISRGYSNPSLEETLTPDGVINPDISQETGMNYELGSRWYFSDPGLKVDLSVYRMDIRNLLVAQRVGQDQFIGRNAGETRHQGVELDAQLLLKPWRGIRWMPYLSYTFSDHQFVDFVDGDNDYSGNPLTGVPKHRYTAGWRLAGDAGWWWSLGLEHVGAIPLTDANTLDSEAFDLVNTKLGYSRDLGPRWSLALSAGIDNLFDTAYARSVLINAVGFGGSAPRYYYPGNNLNFYSSLRLEYRL</sequence>
<evidence type="ECO:0000256" key="1">
    <source>
        <dbReference type="ARBA" id="ARBA00004571"/>
    </source>
</evidence>
<dbReference type="RefSeq" id="WP_133643120.1">
    <property type="nucleotide sequence ID" value="NZ_SNYI01000001.1"/>
</dbReference>
<evidence type="ECO:0000256" key="11">
    <source>
        <dbReference type="ARBA" id="ARBA00023136"/>
    </source>
</evidence>
<evidence type="ECO:0000256" key="14">
    <source>
        <dbReference type="RuleBase" id="RU003357"/>
    </source>
</evidence>
<evidence type="ECO:0000256" key="4">
    <source>
        <dbReference type="ARBA" id="ARBA00022496"/>
    </source>
</evidence>
<name>A0A4R6TT76_9FLAO</name>
<dbReference type="PANTHER" id="PTHR32552">
    <property type="entry name" value="FERRICHROME IRON RECEPTOR-RELATED"/>
    <property type="match status" value="1"/>
</dbReference>
<keyword evidence="10 14" id="KW-0798">TonB box</keyword>
<dbReference type="InterPro" id="IPR037066">
    <property type="entry name" value="Plug_dom_sf"/>
</dbReference>
<feature type="signal peptide" evidence="15">
    <location>
        <begin position="1"/>
        <end position="19"/>
    </location>
</feature>
<evidence type="ECO:0000313" key="18">
    <source>
        <dbReference type="Proteomes" id="UP000295468"/>
    </source>
</evidence>
<keyword evidence="15" id="KW-0732">Signal</keyword>
<evidence type="ECO:0000256" key="12">
    <source>
        <dbReference type="ARBA" id="ARBA00023237"/>
    </source>
</evidence>
<evidence type="ECO:0000256" key="5">
    <source>
        <dbReference type="ARBA" id="ARBA00022692"/>
    </source>
</evidence>
<dbReference type="Gene3D" id="2.40.170.20">
    <property type="entry name" value="TonB-dependent receptor, beta-barrel domain"/>
    <property type="match status" value="1"/>
</dbReference>
<feature type="domain" description="RecA family profile 2" evidence="16">
    <location>
        <begin position="660"/>
        <end position="689"/>
    </location>
</feature>
<dbReference type="PROSITE" id="PS50163">
    <property type="entry name" value="RECA_3"/>
    <property type="match status" value="1"/>
</dbReference>
<dbReference type="Proteomes" id="UP000295468">
    <property type="component" value="Unassembled WGS sequence"/>
</dbReference>
<keyword evidence="17" id="KW-0675">Receptor</keyword>
<keyword evidence="2 13" id="KW-0813">Transport</keyword>
<keyword evidence="3 13" id="KW-1134">Transmembrane beta strand</keyword>
<accession>A0A4R6TT76</accession>
<keyword evidence="6" id="KW-0547">Nucleotide-binding</keyword>
<keyword evidence="11 13" id="KW-0472">Membrane</keyword>
<evidence type="ECO:0000256" key="6">
    <source>
        <dbReference type="ARBA" id="ARBA00022741"/>
    </source>
</evidence>
<dbReference type="SUPFAM" id="SSF56935">
    <property type="entry name" value="Porins"/>
    <property type="match status" value="1"/>
</dbReference>
<keyword evidence="4" id="KW-0410">Iron transport</keyword>